<evidence type="ECO:0000256" key="5">
    <source>
        <dbReference type="ARBA" id="ARBA00022833"/>
    </source>
</evidence>
<dbReference type="PANTHER" id="PTHR43660:SF1">
    <property type="entry name" value="DIPEPTIDYL CARBOXYPEPTIDASE"/>
    <property type="match status" value="1"/>
</dbReference>
<keyword evidence="5 7" id="KW-0862">Zinc</keyword>
<dbReference type="InterPro" id="IPR024077">
    <property type="entry name" value="Neurolysin/TOP_dom2"/>
</dbReference>
<evidence type="ECO:0000256" key="6">
    <source>
        <dbReference type="ARBA" id="ARBA00023049"/>
    </source>
</evidence>
<sequence length="682" mass="75834">MLDEAMSSALPEQAHFHLPDFGSLDPQRFGEAVRAALATQRQGLDEIGEAVAPPTEDSVIGAWERAGVAQRRACAALFTVRDADTTAELDALCDELAPELAAHDDSIWLDARLYERVRATQEAADKGALNLDAQARWWLAEVLREFARHGVQLDAPHQERLRQLNATIASLESTFSQLLVTGRNAAAVPIESEDELAGLSEEQKDRARRAAQARGRQGWLLELVNTTNQDWLAALDRQDVRQRVFEASVSRGATGAGATGASVVRLARLRAERATLLGFDSHAAYVASAGCAKTVEALQPLLDRFSELAVRQARADAQRYERAFAQCAPGLDFRPWDWAWVAAKLRAEDAVDDGELRPYLEFHRVLHEGVFEAARRLYGITVHPRGDLHGYTPDTSVHEVREEDGTVLGLLVIDPWARPSKQGGAWMTDLVARSQLLGDLPVVTLNTNIARPRKGEPALLSWDQVITCFHEFGHCLHGLFADSRYPSMSGTNAPTDYVEFPSQVNEHWALDRDLISHYARHWNTGEAIPGELIDRLERGRLADIGFEDLETAAAMQLDQAWHSAPLDELPTEPLQVDDFEARALAARKVDVELVPPRYRTRYFSHIWAGGYDAAYYAYLWAEVFDADACAWFDANGGLNRQAGERFRREVLAPGGSVDVMETYRAFRGADPDVEHLIARHCR</sequence>
<comment type="similarity">
    <text evidence="1 7">Belongs to the peptidase M3 family.</text>
</comment>
<feature type="domain" description="Peptidase M3A/M3B catalytic" evidence="8">
    <location>
        <begin position="235"/>
        <end position="678"/>
    </location>
</feature>
<dbReference type="STRING" id="64702.SAMN05443377_1252"/>
<keyword evidence="2 7" id="KW-0645">Protease</keyword>
<dbReference type="GO" id="GO:0004222">
    <property type="term" value="F:metalloendopeptidase activity"/>
    <property type="evidence" value="ECO:0007669"/>
    <property type="project" value="InterPro"/>
</dbReference>
<dbReference type="GO" id="GO:0004180">
    <property type="term" value="F:carboxypeptidase activity"/>
    <property type="evidence" value="ECO:0007669"/>
    <property type="project" value="TreeGrafter"/>
</dbReference>
<dbReference type="Gene3D" id="3.40.390.10">
    <property type="entry name" value="Collagenase (Catalytic Domain)"/>
    <property type="match status" value="1"/>
</dbReference>
<evidence type="ECO:0000313" key="10">
    <source>
        <dbReference type="Proteomes" id="UP000198815"/>
    </source>
</evidence>
<reference evidence="9 10" key="1">
    <citation type="submission" date="2016-10" db="EMBL/GenBank/DDBJ databases">
        <authorList>
            <person name="de Groot N.N."/>
        </authorList>
    </citation>
    <scope>NUCLEOTIDE SEQUENCE [LARGE SCALE GENOMIC DNA]</scope>
    <source>
        <strain evidence="9 10">DSM 16859</strain>
    </source>
</reference>
<evidence type="ECO:0000256" key="4">
    <source>
        <dbReference type="ARBA" id="ARBA00022801"/>
    </source>
</evidence>
<evidence type="ECO:0000313" key="9">
    <source>
        <dbReference type="EMBL" id="SER98103.1"/>
    </source>
</evidence>
<keyword evidence="3 7" id="KW-0479">Metal-binding</keyword>
<organism evidence="9 10">
    <name type="scientific">Propionibacterium cyclohexanicum</name>
    <dbReference type="NCBI Taxonomy" id="64702"/>
    <lineage>
        <taxon>Bacteria</taxon>
        <taxon>Bacillati</taxon>
        <taxon>Actinomycetota</taxon>
        <taxon>Actinomycetes</taxon>
        <taxon>Propionibacteriales</taxon>
        <taxon>Propionibacteriaceae</taxon>
        <taxon>Propionibacterium</taxon>
    </lineage>
</organism>
<evidence type="ECO:0000256" key="7">
    <source>
        <dbReference type="RuleBase" id="RU003435"/>
    </source>
</evidence>
<dbReference type="Pfam" id="PF01432">
    <property type="entry name" value="Peptidase_M3"/>
    <property type="match status" value="1"/>
</dbReference>
<dbReference type="GO" id="GO:0006508">
    <property type="term" value="P:proteolysis"/>
    <property type="evidence" value="ECO:0007669"/>
    <property type="project" value="UniProtKB-KW"/>
</dbReference>
<dbReference type="GO" id="GO:0005829">
    <property type="term" value="C:cytosol"/>
    <property type="evidence" value="ECO:0007669"/>
    <property type="project" value="TreeGrafter"/>
</dbReference>
<dbReference type="InterPro" id="IPR001567">
    <property type="entry name" value="Pept_M3A_M3B_dom"/>
</dbReference>
<dbReference type="PANTHER" id="PTHR43660">
    <property type="entry name" value="DIPEPTIDYL CARBOXYPEPTIDASE"/>
    <property type="match status" value="1"/>
</dbReference>
<dbReference type="InterPro" id="IPR045090">
    <property type="entry name" value="Pept_M3A_M3B"/>
</dbReference>
<keyword evidence="10" id="KW-1185">Reference proteome</keyword>
<proteinExistence type="inferred from homology"/>
<accession>A0A1H9TN96</accession>
<dbReference type="Gene3D" id="1.10.1370.10">
    <property type="entry name" value="Neurolysin, domain 3"/>
    <property type="match status" value="1"/>
</dbReference>
<evidence type="ECO:0000256" key="2">
    <source>
        <dbReference type="ARBA" id="ARBA00022670"/>
    </source>
</evidence>
<dbReference type="AlphaFoldDB" id="A0A1H9TN96"/>
<dbReference type="EMBL" id="FOGZ01000025">
    <property type="protein sequence ID" value="SER98103.1"/>
    <property type="molecule type" value="Genomic_DNA"/>
</dbReference>
<evidence type="ECO:0000259" key="8">
    <source>
        <dbReference type="Pfam" id="PF01432"/>
    </source>
</evidence>
<evidence type="ECO:0000256" key="3">
    <source>
        <dbReference type="ARBA" id="ARBA00022723"/>
    </source>
</evidence>
<comment type="cofactor">
    <cofactor evidence="7">
        <name>Zn(2+)</name>
        <dbReference type="ChEBI" id="CHEBI:29105"/>
    </cofactor>
    <text evidence="7">Binds 1 zinc ion.</text>
</comment>
<dbReference type="CDD" id="cd06456">
    <property type="entry name" value="M3A_DCP"/>
    <property type="match status" value="1"/>
</dbReference>
<keyword evidence="4 7" id="KW-0378">Hydrolase</keyword>
<dbReference type="InterPro" id="IPR034005">
    <property type="entry name" value="M3A_DCP"/>
</dbReference>
<dbReference type="GO" id="GO:0046872">
    <property type="term" value="F:metal ion binding"/>
    <property type="evidence" value="ECO:0007669"/>
    <property type="project" value="UniProtKB-UniRule"/>
</dbReference>
<evidence type="ECO:0000256" key="1">
    <source>
        <dbReference type="ARBA" id="ARBA00006040"/>
    </source>
</evidence>
<gene>
    <name evidence="9" type="ORF">SAMN05443377_1252</name>
</gene>
<name>A0A1H9TN96_9ACTN</name>
<dbReference type="InterPro" id="IPR024079">
    <property type="entry name" value="MetalloPept_cat_dom_sf"/>
</dbReference>
<dbReference type="FunFam" id="3.40.390.10:FF:000009">
    <property type="entry name" value="Oligopeptidase A"/>
    <property type="match status" value="1"/>
</dbReference>
<dbReference type="SUPFAM" id="SSF55486">
    <property type="entry name" value="Metalloproteases ('zincins'), catalytic domain"/>
    <property type="match status" value="1"/>
</dbReference>
<keyword evidence="6 7" id="KW-0482">Metalloprotease</keyword>
<dbReference type="Proteomes" id="UP000198815">
    <property type="component" value="Unassembled WGS sequence"/>
</dbReference>
<protein>
    <submittedName>
        <fullName evidence="9">Peptidyl-dipeptidase Dcp</fullName>
    </submittedName>
</protein>